<keyword evidence="1" id="KW-0489">Methyltransferase</keyword>
<dbReference type="AlphaFoldDB" id="A0A162CU12"/>
<gene>
    <name evidence="1" type="ORF">AZF04_12625</name>
</gene>
<name>A0A162CU12_9BACI</name>
<dbReference type="OrthoDB" id="9792989at2"/>
<keyword evidence="1" id="KW-0808">Transferase</keyword>
<dbReference type="EMBL" id="LTAO01000038">
    <property type="protein sequence ID" value="KYG26646.1"/>
    <property type="molecule type" value="Genomic_DNA"/>
</dbReference>
<dbReference type="InterPro" id="IPR029063">
    <property type="entry name" value="SAM-dependent_MTases_sf"/>
</dbReference>
<dbReference type="PANTHER" id="PTHR35276">
    <property type="entry name" value="S-ADENOSYL-L-METHIONINE-DEPENDENT METHYLTRANSFERASES SUPERFAMILY PROTEIN"/>
    <property type="match status" value="1"/>
</dbReference>
<dbReference type="SUPFAM" id="SSF53335">
    <property type="entry name" value="S-adenosyl-L-methionine-dependent methyltransferases"/>
    <property type="match status" value="1"/>
</dbReference>
<organism evidence="1 2">
    <name type="scientific">Alkalihalobacillus trypoxylicola</name>
    <dbReference type="NCBI Taxonomy" id="519424"/>
    <lineage>
        <taxon>Bacteria</taxon>
        <taxon>Bacillati</taxon>
        <taxon>Bacillota</taxon>
        <taxon>Bacilli</taxon>
        <taxon>Bacillales</taxon>
        <taxon>Bacillaceae</taxon>
        <taxon>Alkalihalobacillus</taxon>
    </lineage>
</organism>
<keyword evidence="2" id="KW-1185">Reference proteome</keyword>
<protein>
    <submittedName>
        <fullName evidence="1">rRNA methyltransferase</fullName>
    </submittedName>
</protein>
<dbReference type="Gene3D" id="3.40.50.150">
    <property type="entry name" value="Vaccinia Virus protein VP39"/>
    <property type="match status" value="1"/>
</dbReference>
<dbReference type="Proteomes" id="UP000075806">
    <property type="component" value="Unassembled WGS sequence"/>
</dbReference>
<dbReference type="PANTHER" id="PTHR35276:SF1">
    <property type="entry name" value="TRNA (MNM(5)S(2)U34)-METHYLTRANSFERASE, CHLOROPLASTIC"/>
    <property type="match status" value="1"/>
</dbReference>
<evidence type="ECO:0000313" key="1">
    <source>
        <dbReference type="EMBL" id="KYG26646.1"/>
    </source>
</evidence>
<dbReference type="STRING" id="519424.AZF04_12625"/>
<dbReference type="GO" id="GO:0032259">
    <property type="term" value="P:methylation"/>
    <property type="evidence" value="ECO:0007669"/>
    <property type="project" value="UniProtKB-KW"/>
</dbReference>
<dbReference type="InterPro" id="IPR010719">
    <property type="entry name" value="MnmM_MeTrfase"/>
</dbReference>
<evidence type="ECO:0000313" key="2">
    <source>
        <dbReference type="Proteomes" id="UP000075806"/>
    </source>
</evidence>
<sequence length="190" mass="21461">MKLLGILPFSRFLMDQALNEGDYAIDCTAGNGHDTLTLAKLVGDKGHVFSLDIQKQAVEATEERLLKSGYRKRVSLFQHSHSDLTSIIQKDDWKKIKAAVFNLGYLPGGDKSVVTQSVTTIEAITSLLDHLPKNAFIILVIYHGHEEGKKERDRILPFVQTLEQETFHVLQYGFINQENNPPFIIAIEKR</sequence>
<dbReference type="RefSeq" id="WP_061950108.1">
    <property type="nucleotide sequence ID" value="NZ_LTAO01000038.1"/>
</dbReference>
<dbReference type="GO" id="GO:0008168">
    <property type="term" value="F:methyltransferase activity"/>
    <property type="evidence" value="ECO:0007669"/>
    <property type="project" value="UniProtKB-KW"/>
</dbReference>
<comment type="caution">
    <text evidence="1">The sequence shown here is derived from an EMBL/GenBank/DDBJ whole genome shotgun (WGS) entry which is preliminary data.</text>
</comment>
<proteinExistence type="predicted"/>
<accession>A0A162CU12</accession>
<reference evidence="1" key="1">
    <citation type="submission" date="2016-02" db="EMBL/GenBank/DDBJ databases">
        <title>Genome sequence of Bacillus trypoxylicola KCTC 13244(T).</title>
        <authorList>
            <person name="Jeong H."/>
            <person name="Park S.-H."/>
            <person name="Choi S.-K."/>
        </authorList>
    </citation>
    <scope>NUCLEOTIDE SEQUENCE [LARGE SCALE GENOMIC DNA]</scope>
    <source>
        <strain evidence="1">KCTC 13244</strain>
    </source>
</reference>
<dbReference type="Pfam" id="PF06962">
    <property type="entry name" value="rRNA_methylase"/>
    <property type="match status" value="1"/>
</dbReference>